<dbReference type="PROSITE" id="PS50928">
    <property type="entry name" value="ABC_TM1"/>
    <property type="match status" value="1"/>
</dbReference>
<evidence type="ECO:0000259" key="11">
    <source>
        <dbReference type="PROSITE" id="PS50928"/>
    </source>
</evidence>
<dbReference type="PANTHER" id="PTHR30183">
    <property type="entry name" value="MOLYBDENUM TRANSPORT SYSTEM PERMEASE PROTEIN MODB"/>
    <property type="match status" value="1"/>
</dbReference>
<sequence length="286" mass="29489">MTSTAVPLRGRARARPGAGVPRALYVPAALAFALLVLPVLALVWRVDPAAFLDAVTSRSSRLALGLSLRTSLTATAICLLVGVPLASVLARATGRWAALARACVVLPLVLPPTVGGIALLYLLGRQGLVGQWLDAGLGIRIPFTTTAVVISQVFVALPFLVLATEGAMRTTGTRYERVAATLGASRWTAFRRVTLPLVMPGLLSGTVLCFARALGEFGATALFAGNAEGVTRTMPLAIYTAFNGSGVTQDTAVALSIVLVAVGIAILALARGWRPGATAPGGTVLR</sequence>
<evidence type="ECO:0000256" key="6">
    <source>
        <dbReference type="ARBA" id="ARBA00022692"/>
    </source>
</evidence>
<evidence type="ECO:0000256" key="4">
    <source>
        <dbReference type="ARBA" id="ARBA00022475"/>
    </source>
</evidence>
<accession>C5C1M4</accession>
<dbReference type="GO" id="GO:0005886">
    <property type="term" value="C:plasma membrane"/>
    <property type="evidence" value="ECO:0007669"/>
    <property type="project" value="UniProtKB-SubCell"/>
</dbReference>
<dbReference type="Pfam" id="PF00528">
    <property type="entry name" value="BPD_transp_1"/>
    <property type="match status" value="1"/>
</dbReference>
<feature type="transmembrane region" description="Helical" evidence="9">
    <location>
        <begin position="143"/>
        <end position="164"/>
    </location>
</feature>
<organism evidence="12 13">
    <name type="scientific">Beutenbergia cavernae (strain ATCC BAA-8 / DSM 12333 / CCUG 43141 / JCM 11478 / NBRC 16432 / NCIMB 13614 / HKI 0122)</name>
    <dbReference type="NCBI Taxonomy" id="471853"/>
    <lineage>
        <taxon>Bacteria</taxon>
        <taxon>Bacillati</taxon>
        <taxon>Actinomycetota</taxon>
        <taxon>Actinomycetes</taxon>
        <taxon>Micrococcales</taxon>
        <taxon>Beutenbergiaceae</taxon>
        <taxon>Beutenbergia</taxon>
    </lineage>
</organism>
<dbReference type="HOGENOM" id="CLU_016047_14_1_11"/>
<comment type="similarity">
    <text evidence="2 10">Belongs to the binding-protein-dependent transport system permease family. CysTW subfamily.</text>
</comment>
<keyword evidence="13" id="KW-1185">Reference proteome</keyword>
<dbReference type="eggNOG" id="COG4149">
    <property type="taxonomic scope" value="Bacteria"/>
</dbReference>
<reference evidence="12 13" key="1">
    <citation type="journal article" date="2009" name="Stand. Genomic Sci.">
        <title>Complete genome sequence of Beutenbergia cavernae type strain (HKI 0122).</title>
        <authorList>
            <person name="Land M."/>
            <person name="Pukall R."/>
            <person name="Abt B."/>
            <person name="Goker M."/>
            <person name="Rohde M."/>
            <person name="Glavina Del Rio T."/>
            <person name="Tice H."/>
            <person name="Copeland A."/>
            <person name="Cheng J.F."/>
            <person name="Lucas S."/>
            <person name="Chen F."/>
            <person name="Nolan M."/>
            <person name="Bruce D."/>
            <person name="Goodwin L."/>
            <person name="Pitluck S."/>
            <person name="Ivanova N."/>
            <person name="Mavromatis K."/>
            <person name="Ovchinnikova G."/>
            <person name="Pati A."/>
            <person name="Chen A."/>
            <person name="Palaniappan K."/>
            <person name="Hauser L."/>
            <person name="Chang Y.J."/>
            <person name="Jefferies C.C."/>
            <person name="Saunders E."/>
            <person name="Brettin T."/>
            <person name="Detter J.C."/>
            <person name="Han C."/>
            <person name="Chain P."/>
            <person name="Bristow J."/>
            <person name="Eisen J.A."/>
            <person name="Markowitz V."/>
            <person name="Hugenholtz P."/>
            <person name="Kyrpides N.C."/>
            <person name="Klenk H.P."/>
            <person name="Lapidus A."/>
        </authorList>
    </citation>
    <scope>NUCLEOTIDE SEQUENCE [LARGE SCALE GENOMIC DNA]</scope>
    <source>
        <strain evidence="13">ATCC BAA-8 / DSM 12333 / NBRC 16432</strain>
    </source>
</reference>
<comment type="subcellular location">
    <subcellularLocation>
        <location evidence="1 9">Cell membrane</location>
        <topology evidence="1 9">Multi-pass membrane protein</topology>
    </subcellularLocation>
</comment>
<evidence type="ECO:0000256" key="1">
    <source>
        <dbReference type="ARBA" id="ARBA00004651"/>
    </source>
</evidence>
<evidence type="ECO:0000313" key="13">
    <source>
        <dbReference type="Proteomes" id="UP000007962"/>
    </source>
</evidence>
<keyword evidence="7 9" id="KW-1133">Transmembrane helix</keyword>
<keyword evidence="8 9" id="KW-0472">Membrane</keyword>
<dbReference type="PANTHER" id="PTHR30183:SF3">
    <property type="entry name" value="MOLYBDENUM TRANSPORT SYSTEM PERMEASE PROTEIN MODB"/>
    <property type="match status" value="1"/>
</dbReference>
<feature type="domain" description="ABC transmembrane type-1" evidence="11">
    <location>
        <begin position="64"/>
        <end position="270"/>
    </location>
</feature>
<evidence type="ECO:0000256" key="10">
    <source>
        <dbReference type="RuleBase" id="RU365097"/>
    </source>
</evidence>
<dbReference type="AlphaFoldDB" id="C5C1M4"/>
<dbReference type="Gene3D" id="1.10.3720.10">
    <property type="entry name" value="MetI-like"/>
    <property type="match status" value="1"/>
</dbReference>
<dbReference type="NCBIfam" id="TIGR01581">
    <property type="entry name" value="Mo_ABC_porter"/>
    <property type="match status" value="1"/>
</dbReference>
<keyword evidence="6 9" id="KW-0812">Transmembrane</keyword>
<dbReference type="InterPro" id="IPR006469">
    <property type="entry name" value="NifC_ABC_porter"/>
</dbReference>
<keyword evidence="5 10" id="KW-0500">Molybdenum</keyword>
<evidence type="ECO:0000256" key="8">
    <source>
        <dbReference type="ARBA" id="ARBA00023136"/>
    </source>
</evidence>
<evidence type="ECO:0000256" key="9">
    <source>
        <dbReference type="RuleBase" id="RU363032"/>
    </source>
</evidence>
<dbReference type="CDD" id="cd06261">
    <property type="entry name" value="TM_PBP2"/>
    <property type="match status" value="1"/>
</dbReference>
<dbReference type="InterPro" id="IPR011867">
    <property type="entry name" value="ModB_ABC"/>
</dbReference>
<feature type="transmembrane region" description="Helical" evidence="9">
    <location>
        <begin position="66"/>
        <end position="90"/>
    </location>
</feature>
<dbReference type="GO" id="GO:0015098">
    <property type="term" value="F:molybdate ion transmembrane transporter activity"/>
    <property type="evidence" value="ECO:0007669"/>
    <property type="project" value="UniProtKB-UniRule"/>
</dbReference>
<evidence type="ECO:0000256" key="7">
    <source>
        <dbReference type="ARBA" id="ARBA00022989"/>
    </source>
</evidence>
<keyword evidence="3 9" id="KW-0813">Transport</keyword>
<dbReference type="InterPro" id="IPR000515">
    <property type="entry name" value="MetI-like"/>
</dbReference>
<protein>
    <recommendedName>
        <fullName evidence="10">Molybdenum transport system permease</fullName>
    </recommendedName>
</protein>
<feature type="transmembrane region" description="Helical" evidence="9">
    <location>
        <begin position="23"/>
        <end position="46"/>
    </location>
</feature>
<evidence type="ECO:0000256" key="3">
    <source>
        <dbReference type="ARBA" id="ARBA00022448"/>
    </source>
</evidence>
<dbReference type="Proteomes" id="UP000007962">
    <property type="component" value="Chromosome"/>
</dbReference>
<name>C5C1M4_BEUC1</name>
<dbReference type="EMBL" id="CP001618">
    <property type="protein sequence ID" value="ACQ79492.1"/>
    <property type="molecule type" value="Genomic_DNA"/>
</dbReference>
<proteinExistence type="inferred from homology"/>
<dbReference type="NCBIfam" id="TIGR02141">
    <property type="entry name" value="modB_ABC"/>
    <property type="match status" value="1"/>
</dbReference>
<evidence type="ECO:0000256" key="2">
    <source>
        <dbReference type="ARBA" id="ARBA00007069"/>
    </source>
</evidence>
<dbReference type="InterPro" id="IPR035906">
    <property type="entry name" value="MetI-like_sf"/>
</dbReference>
<evidence type="ECO:0000256" key="5">
    <source>
        <dbReference type="ARBA" id="ARBA00022505"/>
    </source>
</evidence>
<feature type="transmembrane region" description="Helical" evidence="9">
    <location>
        <begin position="252"/>
        <end position="270"/>
    </location>
</feature>
<evidence type="ECO:0000313" key="12">
    <source>
        <dbReference type="EMBL" id="ACQ79492.1"/>
    </source>
</evidence>
<gene>
    <name evidence="12" type="ordered locus">Bcav_1232</name>
</gene>
<dbReference type="STRING" id="471853.Bcav_1232"/>
<feature type="transmembrane region" description="Helical" evidence="9">
    <location>
        <begin position="193"/>
        <end position="214"/>
    </location>
</feature>
<feature type="transmembrane region" description="Helical" evidence="9">
    <location>
        <begin position="102"/>
        <end position="123"/>
    </location>
</feature>
<comment type="function">
    <text evidence="10">Part of the binding-protein-dependent transport system for molybdenum; probably responsible for the translocation of the substrate across the membrane.</text>
</comment>
<dbReference type="KEGG" id="bcv:Bcav_1232"/>
<keyword evidence="4 10" id="KW-1003">Cell membrane</keyword>
<dbReference type="RefSeq" id="WP_015881732.1">
    <property type="nucleotide sequence ID" value="NC_012669.1"/>
</dbReference>
<dbReference type="SUPFAM" id="SSF161098">
    <property type="entry name" value="MetI-like"/>
    <property type="match status" value="1"/>
</dbReference>